<evidence type="ECO:0000313" key="2">
    <source>
        <dbReference type="EMBL" id="AEE16895.1"/>
    </source>
</evidence>
<comment type="similarity">
    <text evidence="1">Belongs to the RlmJ family.</text>
</comment>
<dbReference type="PANTHER" id="PTHR37426">
    <property type="entry name" value="RIBOSOMAL RNA LARGE SUBUNIT METHYLTRANSFERASE J"/>
    <property type="match status" value="1"/>
</dbReference>
<evidence type="ECO:0000256" key="1">
    <source>
        <dbReference type="HAMAP-Rule" id="MF_00934"/>
    </source>
</evidence>
<name>F4LNR0_TREBD</name>
<keyword evidence="1" id="KW-0489">Methyltransferase</keyword>
<comment type="function">
    <text evidence="1">Specifically methylates the adenine in position 2030 of 23S rRNA.</text>
</comment>
<dbReference type="STRING" id="906968.Trebr_1471"/>
<dbReference type="InterPro" id="IPR007473">
    <property type="entry name" value="RlmJ"/>
</dbReference>
<dbReference type="HAMAP" id="MF_00934">
    <property type="entry name" value="23SrRNA_methyltr_J"/>
    <property type="match status" value="1"/>
</dbReference>
<feature type="site" description="Interaction with substrate rRNA" evidence="1">
    <location>
        <position position="4"/>
    </location>
</feature>
<dbReference type="InterPro" id="IPR029063">
    <property type="entry name" value="SAM-dependent_MTases_sf"/>
</dbReference>
<evidence type="ECO:0000313" key="3">
    <source>
        <dbReference type="Proteomes" id="UP000006546"/>
    </source>
</evidence>
<comment type="subunit">
    <text evidence="1">Monomer.</text>
</comment>
<dbReference type="SUPFAM" id="SSF53335">
    <property type="entry name" value="S-adenosyl-L-methionine-dependent methyltransferases"/>
    <property type="match status" value="1"/>
</dbReference>
<dbReference type="Proteomes" id="UP000006546">
    <property type="component" value="Chromosome"/>
</dbReference>
<dbReference type="GO" id="GO:0003723">
    <property type="term" value="F:RNA binding"/>
    <property type="evidence" value="ECO:0007669"/>
    <property type="project" value="UniProtKB-UniRule"/>
</dbReference>
<feature type="binding site" evidence="1">
    <location>
        <position position="42"/>
    </location>
    <ligand>
        <name>S-adenosyl-L-methionine</name>
        <dbReference type="ChEBI" id="CHEBI:59789"/>
    </ligand>
</feature>
<dbReference type="EC" id="2.1.1.266" evidence="1"/>
<organism evidence="2 3">
    <name type="scientific">Treponema brennaborense (strain DSM 12168 / CIP 105900 / DD5/3)</name>
    <dbReference type="NCBI Taxonomy" id="906968"/>
    <lineage>
        <taxon>Bacteria</taxon>
        <taxon>Pseudomonadati</taxon>
        <taxon>Spirochaetota</taxon>
        <taxon>Spirochaetia</taxon>
        <taxon>Spirochaetales</taxon>
        <taxon>Treponemataceae</taxon>
        <taxon>Treponema</taxon>
    </lineage>
</organism>
<dbReference type="GO" id="GO:0070475">
    <property type="term" value="P:rRNA base methylation"/>
    <property type="evidence" value="ECO:0007669"/>
    <property type="project" value="UniProtKB-UniRule"/>
</dbReference>
<proteinExistence type="inferred from homology"/>
<dbReference type="GO" id="GO:0036307">
    <property type="term" value="F:23S rRNA (adenine(2030)-N(6))-methyltransferase activity"/>
    <property type="evidence" value="ECO:0007669"/>
    <property type="project" value="UniProtKB-UniRule"/>
</dbReference>
<feature type="binding site" evidence="1">
    <location>
        <position position="176"/>
    </location>
    <ligand>
        <name>S-adenosyl-L-methionine</name>
        <dbReference type="ChEBI" id="CHEBI:59789"/>
    </ligand>
</feature>
<dbReference type="EMBL" id="CP002696">
    <property type="protein sequence ID" value="AEE16895.1"/>
    <property type="molecule type" value="Genomic_DNA"/>
</dbReference>
<reference evidence="3" key="1">
    <citation type="submission" date="2011-04" db="EMBL/GenBank/DDBJ databases">
        <title>The complete genome of Treponema brennaborense DSM 12168.</title>
        <authorList>
            <person name="Lucas S."/>
            <person name="Han J."/>
            <person name="Lapidus A."/>
            <person name="Bruce D."/>
            <person name="Goodwin L."/>
            <person name="Pitluck S."/>
            <person name="Peters L."/>
            <person name="Kyrpides N."/>
            <person name="Mavromatis K."/>
            <person name="Ivanova N."/>
            <person name="Mikhailova N."/>
            <person name="Pagani I."/>
            <person name="Teshima H."/>
            <person name="Detter J.C."/>
            <person name="Tapia R."/>
            <person name="Han C."/>
            <person name="Land M."/>
            <person name="Hauser L."/>
            <person name="Markowitz V."/>
            <person name="Cheng J.-F."/>
            <person name="Hugenholtz P."/>
            <person name="Woyke T."/>
            <person name="Wu D."/>
            <person name="Gronow S."/>
            <person name="Wellnitz S."/>
            <person name="Brambilla E."/>
            <person name="Klenk H.-P."/>
            <person name="Eisen J.A."/>
        </authorList>
    </citation>
    <scope>NUCLEOTIDE SEQUENCE [LARGE SCALE GENOMIC DNA]</scope>
    <source>
        <strain evidence="3">DSM 12168 / CIP 105900 / DD5/3</strain>
    </source>
</reference>
<accession>F4LNR0</accession>
<dbReference type="OrthoDB" id="9791274at2"/>
<keyword evidence="1" id="KW-0694">RNA-binding</keyword>
<keyword evidence="1" id="KW-0808">Transferase</keyword>
<dbReference type="RefSeq" id="WP_013758600.1">
    <property type="nucleotide sequence ID" value="NC_015500.1"/>
</dbReference>
<feature type="binding site" evidence="1">
    <location>
        <position position="115"/>
    </location>
    <ligand>
        <name>S-adenosyl-L-methionine</name>
        <dbReference type="ChEBI" id="CHEBI:59789"/>
    </ligand>
</feature>
<keyword evidence="3" id="KW-1185">Reference proteome</keyword>
<dbReference type="HOGENOM" id="CLU_061769_0_0_12"/>
<comment type="caution">
    <text evidence="1">Lacks conserved residue(s) required for the propagation of feature annotation.</text>
</comment>
<feature type="active site" description="Proton acceptor" evidence="1">
    <location>
        <position position="176"/>
    </location>
</feature>
<sequence>MLSYRHAFHAGNHADVLKHGTLVLILESLLKKDKPFTAFDTHAGAGAYRLDDERLAQTGEAARGVQRLLAADSVPAELERYVNLCRTYAAHGMYPGSPEIMRSLMRRTDKLFLSELHTTEIEVLKGTVQCRPLAAETDTAADSDRFPIPTVRHTSGFALLNAAVPPLVKRGLILTDPSYETDGDYTDAAAALVQAHRKWNTGIMALWYPLLFHRRRELQQLKATITGGVRSAAAKLGESSVICAELCVAPEKEPEPGTPRLYGSGMLIINPPYQLEEQLNVVLPYLSNILSPEGNWRIGHLV</sequence>
<dbReference type="Gene3D" id="3.40.50.150">
    <property type="entry name" value="Vaccinia Virus protein VP39"/>
    <property type="match status" value="1"/>
</dbReference>
<protein>
    <recommendedName>
        <fullName evidence="1">Ribosomal RNA large subunit methyltransferase J</fullName>
        <ecNumber evidence="1">2.1.1.266</ecNumber>
    </recommendedName>
    <alternativeName>
        <fullName evidence="1">23S rRNA (adenine(2030)-N6)-methyltransferase</fullName>
    </alternativeName>
    <alternativeName>
        <fullName evidence="1">23S rRNA m6A2030 methyltransferase</fullName>
    </alternativeName>
</protein>
<dbReference type="Pfam" id="PF04378">
    <property type="entry name" value="RsmJ"/>
    <property type="match status" value="1"/>
</dbReference>
<gene>
    <name evidence="1" type="primary">rlmJ</name>
    <name evidence="2" type="ordered locus">Trebr_1471</name>
</gene>
<dbReference type="AlphaFoldDB" id="F4LNR0"/>
<feature type="binding site" evidence="1">
    <location>
        <position position="97"/>
    </location>
    <ligand>
        <name>S-adenosyl-L-methionine</name>
        <dbReference type="ChEBI" id="CHEBI:59789"/>
    </ligand>
</feature>
<dbReference type="KEGG" id="tbe:Trebr_1471"/>
<feature type="binding site" evidence="1">
    <location>
        <position position="19"/>
    </location>
    <ligand>
        <name>S-adenosyl-L-methionine</name>
        <dbReference type="ChEBI" id="CHEBI:59789"/>
    </ligand>
</feature>
<dbReference type="PANTHER" id="PTHR37426:SF1">
    <property type="entry name" value="RIBOSOMAL RNA LARGE SUBUNIT METHYLTRANSFERASE J"/>
    <property type="match status" value="1"/>
</dbReference>
<keyword evidence="1" id="KW-0949">S-adenosyl-L-methionine</keyword>
<dbReference type="GO" id="GO:0005829">
    <property type="term" value="C:cytosol"/>
    <property type="evidence" value="ECO:0007669"/>
    <property type="project" value="TreeGrafter"/>
</dbReference>
<dbReference type="eggNOG" id="COG2961">
    <property type="taxonomic scope" value="Bacteria"/>
</dbReference>
<comment type="catalytic activity">
    <reaction evidence="1">
        <text>adenosine(2030) in 23S rRNA + S-adenosyl-L-methionine = N(6)-methyladenosine(2030) in 23S rRNA + S-adenosyl-L-homocysteine + H(+)</text>
        <dbReference type="Rhea" id="RHEA:43736"/>
        <dbReference type="Rhea" id="RHEA-COMP:10668"/>
        <dbReference type="Rhea" id="RHEA-COMP:10669"/>
        <dbReference type="ChEBI" id="CHEBI:15378"/>
        <dbReference type="ChEBI" id="CHEBI:57856"/>
        <dbReference type="ChEBI" id="CHEBI:59789"/>
        <dbReference type="ChEBI" id="CHEBI:74411"/>
        <dbReference type="ChEBI" id="CHEBI:74449"/>
        <dbReference type="EC" id="2.1.1.266"/>
    </reaction>
</comment>
<keyword evidence="1" id="KW-0698">rRNA processing</keyword>